<dbReference type="Pfam" id="PF13487">
    <property type="entry name" value="HD_5"/>
    <property type="match status" value="1"/>
</dbReference>
<name>A0A9W6GJQ2_9FUSO</name>
<evidence type="ECO:0000313" key="2">
    <source>
        <dbReference type="EMBL" id="GLI55091.1"/>
    </source>
</evidence>
<dbReference type="PANTHER" id="PTHR45228:SF8">
    <property type="entry name" value="TWO-COMPONENT RESPONSE REGULATOR-RELATED"/>
    <property type="match status" value="1"/>
</dbReference>
<reference evidence="2" key="1">
    <citation type="submission" date="2022-12" db="EMBL/GenBank/DDBJ databases">
        <title>Reference genome sequencing for broad-spectrum identification of bacterial and archaeal isolates by mass spectrometry.</title>
        <authorList>
            <person name="Sekiguchi Y."/>
            <person name="Tourlousse D.M."/>
        </authorList>
    </citation>
    <scope>NUCLEOTIDE SEQUENCE</scope>
    <source>
        <strain evidence="2">10succ1</strain>
    </source>
</reference>
<dbReference type="PANTHER" id="PTHR45228">
    <property type="entry name" value="CYCLIC DI-GMP PHOSPHODIESTERASE TM_0186-RELATED"/>
    <property type="match status" value="1"/>
</dbReference>
<feature type="domain" description="HD-GYP" evidence="1">
    <location>
        <begin position="1"/>
        <end position="160"/>
    </location>
</feature>
<comment type="caution">
    <text evidence="2">The sequence shown here is derived from an EMBL/GenBank/DDBJ whole genome shotgun (WGS) entry which is preliminary data.</text>
</comment>
<dbReference type="EMBL" id="BSDY01000002">
    <property type="protein sequence ID" value="GLI55091.1"/>
    <property type="molecule type" value="Genomic_DNA"/>
</dbReference>
<dbReference type="InterPro" id="IPR052020">
    <property type="entry name" value="Cyclic_di-GMP/3'3'-cGAMP_PDE"/>
</dbReference>
<dbReference type="Gene3D" id="1.10.3210.10">
    <property type="entry name" value="Hypothetical protein af1432"/>
    <property type="match status" value="1"/>
</dbReference>
<accession>A0A9W6GJQ2</accession>
<dbReference type="CDD" id="cd00077">
    <property type="entry name" value="HDc"/>
    <property type="match status" value="1"/>
</dbReference>
<keyword evidence="3" id="KW-1185">Reference proteome</keyword>
<evidence type="ECO:0000313" key="3">
    <source>
        <dbReference type="Proteomes" id="UP001144471"/>
    </source>
</evidence>
<sequence length="161" mass="18323">MAELYGCSEGFIYEVGKFASLHDVGKVAISDSILKKRGKLTKEAFEAMKKHVATGYELICGARLGSVAENIVRYHHEKWNGGGYLEGLQGDEIPLEARIVALVDVYDALRQERSYKPAFSHERSIEIIQEERGEHFDPLLVDIFLDNHRKFEEIYTEDSMV</sequence>
<dbReference type="InterPro" id="IPR037522">
    <property type="entry name" value="HD_GYP_dom"/>
</dbReference>
<proteinExistence type="predicted"/>
<dbReference type="SUPFAM" id="SSF109604">
    <property type="entry name" value="HD-domain/PDEase-like"/>
    <property type="match status" value="1"/>
</dbReference>
<evidence type="ECO:0000259" key="1">
    <source>
        <dbReference type="PROSITE" id="PS51832"/>
    </source>
</evidence>
<dbReference type="InterPro" id="IPR003607">
    <property type="entry name" value="HD/PDEase_dom"/>
</dbReference>
<gene>
    <name evidence="2" type="ORF">PM10SUCC1_06060</name>
</gene>
<protein>
    <recommendedName>
        <fullName evidence="1">HD-GYP domain-containing protein</fullName>
    </recommendedName>
</protein>
<dbReference type="PROSITE" id="PS51832">
    <property type="entry name" value="HD_GYP"/>
    <property type="match status" value="1"/>
</dbReference>
<organism evidence="2 3">
    <name type="scientific">Propionigenium maris DSM 9537</name>
    <dbReference type="NCBI Taxonomy" id="1123000"/>
    <lineage>
        <taxon>Bacteria</taxon>
        <taxon>Fusobacteriati</taxon>
        <taxon>Fusobacteriota</taxon>
        <taxon>Fusobacteriia</taxon>
        <taxon>Fusobacteriales</taxon>
        <taxon>Fusobacteriaceae</taxon>
        <taxon>Propionigenium</taxon>
    </lineage>
</organism>
<dbReference type="Proteomes" id="UP001144471">
    <property type="component" value="Unassembled WGS sequence"/>
</dbReference>
<dbReference type="AlphaFoldDB" id="A0A9W6GJQ2"/>